<protein>
    <submittedName>
        <fullName evidence="2">Uncharacterized protein</fullName>
    </submittedName>
</protein>
<dbReference type="AlphaFoldDB" id="A0A5N6TV13"/>
<gene>
    <name evidence="2" type="ORF">BDV25DRAFT_140121</name>
</gene>
<dbReference type="Proteomes" id="UP000325780">
    <property type="component" value="Unassembled WGS sequence"/>
</dbReference>
<evidence type="ECO:0000256" key="1">
    <source>
        <dbReference type="SAM" id="Phobius"/>
    </source>
</evidence>
<name>A0A5N6TV13_ASPAV</name>
<accession>A0A5N6TV13</accession>
<keyword evidence="1" id="KW-1133">Transmembrane helix</keyword>
<sequence>MVRGVSRVDEVDLHLPVTLCFTIFFASLFAFGFGSITFLIRFFDVTFATTFRSTWLSPLLRSTSTLPPLQF</sequence>
<evidence type="ECO:0000313" key="2">
    <source>
        <dbReference type="EMBL" id="KAE8150137.1"/>
    </source>
</evidence>
<proteinExistence type="predicted"/>
<feature type="transmembrane region" description="Helical" evidence="1">
    <location>
        <begin position="15"/>
        <end position="43"/>
    </location>
</feature>
<keyword evidence="1" id="KW-0472">Membrane</keyword>
<keyword evidence="3" id="KW-1185">Reference proteome</keyword>
<reference evidence="2 3" key="1">
    <citation type="submission" date="2019-04" db="EMBL/GenBank/DDBJ databases">
        <title>Friends and foes A comparative genomics study of 23 Aspergillus species from section Flavi.</title>
        <authorList>
            <consortium name="DOE Joint Genome Institute"/>
            <person name="Kjaerbolling I."/>
            <person name="Vesth T."/>
            <person name="Frisvad J.C."/>
            <person name="Nybo J.L."/>
            <person name="Theobald S."/>
            <person name="Kildgaard S."/>
            <person name="Isbrandt T."/>
            <person name="Kuo A."/>
            <person name="Sato A."/>
            <person name="Lyhne E.K."/>
            <person name="Kogle M.E."/>
            <person name="Wiebenga A."/>
            <person name="Kun R.S."/>
            <person name="Lubbers R.J."/>
            <person name="Makela M.R."/>
            <person name="Barry K."/>
            <person name="Chovatia M."/>
            <person name="Clum A."/>
            <person name="Daum C."/>
            <person name="Haridas S."/>
            <person name="He G."/>
            <person name="LaButti K."/>
            <person name="Lipzen A."/>
            <person name="Mondo S."/>
            <person name="Riley R."/>
            <person name="Salamov A."/>
            <person name="Simmons B.A."/>
            <person name="Magnuson J.K."/>
            <person name="Henrissat B."/>
            <person name="Mortensen U.H."/>
            <person name="Larsen T.O."/>
            <person name="Devries R.P."/>
            <person name="Grigoriev I.V."/>
            <person name="Machida M."/>
            <person name="Baker S.E."/>
            <person name="Andersen M.R."/>
        </authorList>
    </citation>
    <scope>NUCLEOTIDE SEQUENCE [LARGE SCALE GENOMIC DNA]</scope>
    <source>
        <strain evidence="2 3">IBT 18842</strain>
    </source>
</reference>
<keyword evidence="1" id="KW-0812">Transmembrane</keyword>
<evidence type="ECO:0000313" key="3">
    <source>
        <dbReference type="Proteomes" id="UP000325780"/>
    </source>
</evidence>
<dbReference type="EMBL" id="ML742102">
    <property type="protein sequence ID" value="KAE8150137.1"/>
    <property type="molecule type" value="Genomic_DNA"/>
</dbReference>
<organism evidence="2 3">
    <name type="scientific">Aspergillus avenaceus</name>
    <dbReference type="NCBI Taxonomy" id="36643"/>
    <lineage>
        <taxon>Eukaryota</taxon>
        <taxon>Fungi</taxon>
        <taxon>Dikarya</taxon>
        <taxon>Ascomycota</taxon>
        <taxon>Pezizomycotina</taxon>
        <taxon>Eurotiomycetes</taxon>
        <taxon>Eurotiomycetidae</taxon>
        <taxon>Eurotiales</taxon>
        <taxon>Aspergillaceae</taxon>
        <taxon>Aspergillus</taxon>
        <taxon>Aspergillus subgen. Circumdati</taxon>
    </lineage>
</organism>